<feature type="region of interest" description="Disordered" evidence="7">
    <location>
        <begin position="97"/>
        <end position="119"/>
    </location>
</feature>
<accession>A0A0P1BCH9</accession>
<name>A0A0P1BCH9_9BASI</name>
<evidence type="ECO:0000313" key="8">
    <source>
        <dbReference type="EMBL" id="CEH13486.1"/>
    </source>
</evidence>
<evidence type="ECO:0000256" key="5">
    <source>
        <dbReference type="PROSITE-ProRule" id="PRU00282"/>
    </source>
</evidence>
<evidence type="ECO:0000256" key="7">
    <source>
        <dbReference type="SAM" id="MobiDB-lite"/>
    </source>
</evidence>
<keyword evidence="2 5" id="KW-0812">Transmembrane</keyword>
<dbReference type="PANTHER" id="PTHR46181">
    <property type="entry name" value="MITOCHONDRIAL GLYCINE TRANSPORTER"/>
    <property type="match status" value="1"/>
</dbReference>
<dbReference type="Pfam" id="PF00153">
    <property type="entry name" value="Mito_carr"/>
    <property type="match status" value="1"/>
</dbReference>
<evidence type="ECO:0000313" key="9">
    <source>
        <dbReference type="Proteomes" id="UP000054845"/>
    </source>
</evidence>
<feature type="compositionally biased region" description="Low complexity" evidence="7">
    <location>
        <begin position="31"/>
        <end position="56"/>
    </location>
</feature>
<evidence type="ECO:0000256" key="3">
    <source>
        <dbReference type="ARBA" id="ARBA00022989"/>
    </source>
</evidence>
<dbReference type="OrthoDB" id="1924968at2759"/>
<feature type="region of interest" description="Disordered" evidence="7">
    <location>
        <begin position="31"/>
        <end position="67"/>
    </location>
</feature>
<dbReference type="GO" id="GO:0016020">
    <property type="term" value="C:membrane"/>
    <property type="evidence" value="ECO:0007669"/>
    <property type="project" value="UniProtKB-SubCell"/>
</dbReference>
<dbReference type="PROSITE" id="PS50920">
    <property type="entry name" value="SOLCAR"/>
    <property type="match status" value="1"/>
</dbReference>
<organism evidence="8 9">
    <name type="scientific">Ceraceosorus bombacis</name>
    <dbReference type="NCBI Taxonomy" id="401625"/>
    <lineage>
        <taxon>Eukaryota</taxon>
        <taxon>Fungi</taxon>
        <taxon>Dikarya</taxon>
        <taxon>Basidiomycota</taxon>
        <taxon>Ustilaginomycotina</taxon>
        <taxon>Exobasidiomycetes</taxon>
        <taxon>Ceraceosorales</taxon>
        <taxon>Ceraceosoraceae</taxon>
        <taxon>Ceraceosorus</taxon>
    </lineage>
</organism>
<feature type="repeat" description="Solcar" evidence="5">
    <location>
        <begin position="66"/>
        <end position="151"/>
    </location>
</feature>
<keyword evidence="3" id="KW-1133">Transmembrane helix</keyword>
<dbReference type="EMBL" id="CCYA01000221">
    <property type="protein sequence ID" value="CEH13486.1"/>
    <property type="molecule type" value="Genomic_DNA"/>
</dbReference>
<dbReference type="GO" id="GO:0005739">
    <property type="term" value="C:mitochondrion"/>
    <property type="evidence" value="ECO:0007669"/>
    <property type="project" value="TreeGrafter"/>
</dbReference>
<dbReference type="InterPro" id="IPR018108">
    <property type="entry name" value="MCP_transmembrane"/>
</dbReference>
<keyword evidence="4 5" id="KW-0472">Membrane</keyword>
<proteinExistence type="inferred from homology"/>
<evidence type="ECO:0000256" key="1">
    <source>
        <dbReference type="ARBA" id="ARBA00004141"/>
    </source>
</evidence>
<keyword evidence="6" id="KW-0813">Transport</keyword>
<reference evidence="9" key="1">
    <citation type="submission" date="2014-09" db="EMBL/GenBank/DDBJ databases">
        <authorList>
            <person name="Sharma Rahul"/>
            <person name="Thines Marco"/>
        </authorList>
    </citation>
    <scope>NUCLEOTIDE SEQUENCE [LARGE SCALE GENOMIC DNA]</scope>
</reference>
<comment type="similarity">
    <text evidence="6">Belongs to the mitochondrial carrier (TC 2.A.29) family.</text>
</comment>
<dbReference type="GO" id="GO:1904983">
    <property type="term" value="P:glycine import into mitochondrion"/>
    <property type="evidence" value="ECO:0007669"/>
    <property type="project" value="TreeGrafter"/>
</dbReference>
<sequence>MWSSINVASCSAQTLSYCDPTPVATLTSASARSSSTSSHATLNAPSSSSSVSSTQSEAKVTSKPSIPPYATLISGGASGLASCLLLQPLDLLKTRMQQSPRLRSADDGNGKRGRDWSATGRTRRLVGVARNVVHEEGVKGLWRGTGPTVVR</sequence>
<comment type="subcellular location">
    <subcellularLocation>
        <location evidence="1">Membrane</location>
        <topology evidence="1">Multi-pass membrane protein</topology>
    </subcellularLocation>
</comment>
<dbReference type="Gene3D" id="1.50.40.10">
    <property type="entry name" value="Mitochondrial carrier domain"/>
    <property type="match status" value="1"/>
</dbReference>
<keyword evidence="9" id="KW-1185">Reference proteome</keyword>
<dbReference type="Proteomes" id="UP000054845">
    <property type="component" value="Unassembled WGS sequence"/>
</dbReference>
<dbReference type="AlphaFoldDB" id="A0A0P1BCH9"/>
<protein>
    <submittedName>
        <fullName evidence="8">Predicted mitochondrial carrier protein</fullName>
    </submittedName>
</protein>
<dbReference type="InterPro" id="IPR023395">
    <property type="entry name" value="MCP_dom_sf"/>
</dbReference>
<evidence type="ECO:0000256" key="4">
    <source>
        <dbReference type="ARBA" id="ARBA00023136"/>
    </source>
</evidence>
<evidence type="ECO:0000256" key="6">
    <source>
        <dbReference type="RuleBase" id="RU000488"/>
    </source>
</evidence>
<dbReference type="PANTHER" id="PTHR46181:SF3">
    <property type="entry name" value="MITOCHONDRIAL GLYCINE TRANSPORTER"/>
    <property type="match status" value="1"/>
</dbReference>
<dbReference type="GO" id="GO:0015187">
    <property type="term" value="F:glycine transmembrane transporter activity"/>
    <property type="evidence" value="ECO:0007669"/>
    <property type="project" value="TreeGrafter"/>
</dbReference>
<feature type="compositionally biased region" description="Basic and acidic residues" evidence="7">
    <location>
        <begin position="103"/>
        <end position="115"/>
    </location>
</feature>
<evidence type="ECO:0000256" key="2">
    <source>
        <dbReference type="ARBA" id="ARBA00022692"/>
    </source>
</evidence>
<dbReference type="SUPFAM" id="SSF103506">
    <property type="entry name" value="Mitochondrial carrier"/>
    <property type="match status" value="1"/>
</dbReference>